<dbReference type="AlphaFoldDB" id="A0A839TJ69"/>
<evidence type="ECO:0000313" key="2">
    <source>
        <dbReference type="Proteomes" id="UP000588111"/>
    </source>
</evidence>
<accession>A0A839TJ69</accession>
<name>A0A839TJ69_9GAMM</name>
<reference evidence="1 2" key="1">
    <citation type="submission" date="2020-08" db="EMBL/GenBank/DDBJ databases">
        <title>Genomic Encyclopedia of Type Strains, Phase III (KMG-III): the genomes of soil and plant-associated and newly described type strains.</title>
        <authorList>
            <person name="Whitman W."/>
        </authorList>
    </citation>
    <scope>NUCLEOTIDE SEQUENCE [LARGE SCALE GENOMIC DNA]</scope>
    <source>
        <strain evidence="1 2">CECT 5885</strain>
    </source>
</reference>
<protein>
    <submittedName>
        <fullName evidence="1">Nucleotide-binding universal stress UspA family protein</fullName>
    </submittedName>
</protein>
<dbReference type="Proteomes" id="UP000588111">
    <property type="component" value="Unassembled WGS sequence"/>
</dbReference>
<dbReference type="Gene3D" id="3.40.50.12370">
    <property type="match status" value="1"/>
</dbReference>
<dbReference type="SUPFAM" id="SSF52402">
    <property type="entry name" value="Adenine nucleotide alpha hydrolases-like"/>
    <property type="match status" value="2"/>
</dbReference>
<organism evidence="1 2">
    <name type="scientific">Psychrobacter luti</name>
    <dbReference type="NCBI Taxonomy" id="198481"/>
    <lineage>
        <taxon>Bacteria</taxon>
        <taxon>Pseudomonadati</taxon>
        <taxon>Pseudomonadota</taxon>
        <taxon>Gammaproteobacteria</taxon>
        <taxon>Moraxellales</taxon>
        <taxon>Moraxellaceae</taxon>
        <taxon>Psychrobacter</taxon>
    </lineage>
</organism>
<gene>
    <name evidence="1" type="ORF">FHS24_002071</name>
</gene>
<evidence type="ECO:0000313" key="1">
    <source>
        <dbReference type="EMBL" id="MBB3107543.1"/>
    </source>
</evidence>
<dbReference type="RefSeq" id="WP_183621025.1">
    <property type="nucleotide sequence ID" value="NZ_CAJHAH010000006.1"/>
</dbReference>
<sequence>MSNLKPDSVIACLDCPDHVQAVLDASMWASIRLQAPIGLLHSVPSLQQKAAVDYSGCLNIDDENALLDQFTAKEHLSNSELKAQGKLLLHQATTYCEQQPHKFKTYTLHRHENLSDSIDYVDDKAQLIVIGHHVTCKSTLSQLIRLSHCPILVTHAPFLPPTTALFAFDNSPTSHKLLNWLCKTALVRALTVHIVMVAKENSENCDALREAYARLKQAGIKCKKTLLDCRDVTAALNYYQSKNDIGLLMTGAFGQPRLLELLKGSETKKLLGSTKTPYLLFPKA</sequence>
<keyword evidence="2" id="KW-1185">Reference proteome</keyword>
<dbReference type="EMBL" id="JACHXL010000005">
    <property type="protein sequence ID" value="MBB3107543.1"/>
    <property type="molecule type" value="Genomic_DNA"/>
</dbReference>
<proteinExistence type="predicted"/>
<dbReference type="CDD" id="cd00293">
    <property type="entry name" value="USP-like"/>
    <property type="match status" value="1"/>
</dbReference>
<comment type="caution">
    <text evidence="1">The sequence shown here is derived from an EMBL/GenBank/DDBJ whole genome shotgun (WGS) entry which is preliminary data.</text>
</comment>